<evidence type="ECO:0000256" key="14">
    <source>
        <dbReference type="ARBA" id="ARBA00022842"/>
    </source>
</evidence>
<feature type="domain" description="Histidine kinase" evidence="24">
    <location>
        <begin position="230"/>
        <end position="425"/>
    </location>
</feature>
<evidence type="ECO:0000256" key="20">
    <source>
        <dbReference type="ARBA" id="ARBA00023211"/>
    </source>
</evidence>
<evidence type="ECO:0000256" key="19">
    <source>
        <dbReference type="ARBA" id="ARBA00023026"/>
    </source>
</evidence>
<evidence type="ECO:0000256" key="21">
    <source>
        <dbReference type="ARBA" id="ARBA00040454"/>
    </source>
</evidence>
<keyword evidence="23" id="KW-0472">Membrane</keyword>
<dbReference type="Pfam" id="PF00672">
    <property type="entry name" value="HAMP"/>
    <property type="match status" value="1"/>
</dbReference>
<dbReference type="InterPro" id="IPR003594">
    <property type="entry name" value="HATPase_dom"/>
</dbReference>
<dbReference type="SUPFAM" id="SSF55874">
    <property type="entry name" value="ATPase domain of HSP90 chaperone/DNA topoisomerase II/histidine kinase"/>
    <property type="match status" value="1"/>
</dbReference>
<keyword evidence="14" id="KW-0460">Magnesium</keyword>
<evidence type="ECO:0000256" key="18">
    <source>
        <dbReference type="ARBA" id="ARBA00023016"/>
    </source>
</evidence>
<evidence type="ECO:0000256" key="4">
    <source>
        <dbReference type="ARBA" id="ARBA00004651"/>
    </source>
</evidence>
<dbReference type="PROSITE" id="PS50109">
    <property type="entry name" value="HIS_KIN"/>
    <property type="match status" value="1"/>
</dbReference>
<evidence type="ECO:0000256" key="17">
    <source>
        <dbReference type="ARBA" id="ARBA00023012"/>
    </source>
</evidence>
<dbReference type="InterPro" id="IPR005467">
    <property type="entry name" value="His_kinase_dom"/>
</dbReference>
<gene>
    <name evidence="26" type="ORF">SAMN04515671_1478</name>
</gene>
<dbReference type="RefSeq" id="WP_090475400.1">
    <property type="nucleotide sequence ID" value="NZ_LT629710.1"/>
</dbReference>
<evidence type="ECO:0000256" key="16">
    <source>
        <dbReference type="ARBA" id="ARBA00022989"/>
    </source>
</evidence>
<dbReference type="InterPro" id="IPR036890">
    <property type="entry name" value="HATPase_C_sf"/>
</dbReference>
<evidence type="ECO:0000259" key="24">
    <source>
        <dbReference type="PROSITE" id="PS50109"/>
    </source>
</evidence>
<evidence type="ECO:0000256" key="11">
    <source>
        <dbReference type="ARBA" id="ARBA00022777"/>
    </source>
</evidence>
<protein>
    <recommendedName>
        <fullName evidence="21">Signal transduction histidine-protein kinase/phosphatase MprB</fullName>
        <ecNumber evidence="5">2.7.13.3</ecNumber>
    </recommendedName>
    <alternativeName>
        <fullName evidence="22">Mycobacterial persistence regulator B</fullName>
    </alternativeName>
</protein>
<dbReference type="GO" id="GO:0005886">
    <property type="term" value="C:plasma membrane"/>
    <property type="evidence" value="ECO:0007669"/>
    <property type="project" value="UniProtKB-SubCell"/>
</dbReference>
<comment type="catalytic activity">
    <reaction evidence="1">
        <text>ATP + protein L-histidine = ADP + protein N-phospho-L-histidine.</text>
        <dbReference type="EC" id="2.7.13.3"/>
    </reaction>
</comment>
<feature type="transmembrane region" description="Helical" evidence="23">
    <location>
        <begin position="146"/>
        <end position="165"/>
    </location>
</feature>
<dbReference type="InterPro" id="IPR003661">
    <property type="entry name" value="HisK_dim/P_dom"/>
</dbReference>
<keyword evidence="8" id="KW-0808">Transferase</keyword>
<dbReference type="SMART" id="SM00304">
    <property type="entry name" value="HAMP"/>
    <property type="match status" value="1"/>
</dbReference>
<dbReference type="PROSITE" id="PS50885">
    <property type="entry name" value="HAMP"/>
    <property type="match status" value="1"/>
</dbReference>
<evidence type="ECO:0000256" key="15">
    <source>
        <dbReference type="ARBA" id="ARBA00022912"/>
    </source>
</evidence>
<organism evidence="26 27">
    <name type="scientific">Nakamurella panacisegetis</name>
    <dbReference type="NCBI Taxonomy" id="1090615"/>
    <lineage>
        <taxon>Bacteria</taxon>
        <taxon>Bacillati</taxon>
        <taxon>Actinomycetota</taxon>
        <taxon>Actinomycetes</taxon>
        <taxon>Nakamurellales</taxon>
        <taxon>Nakamurellaceae</taxon>
        <taxon>Nakamurella</taxon>
    </lineage>
</organism>
<dbReference type="Gene3D" id="1.10.287.130">
    <property type="match status" value="1"/>
</dbReference>
<dbReference type="Pfam" id="PF00512">
    <property type="entry name" value="HisKA"/>
    <property type="match status" value="1"/>
</dbReference>
<comment type="cofactor">
    <cofactor evidence="3">
        <name>Mg(2+)</name>
        <dbReference type="ChEBI" id="CHEBI:18420"/>
    </cofactor>
</comment>
<keyword evidence="7" id="KW-0597">Phosphoprotein</keyword>
<evidence type="ECO:0000256" key="2">
    <source>
        <dbReference type="ARBA" id="ARBA00001936"/>
    </source>
</evidence>
<keyword evidence="17" id="KW-0902">Two-component regulatory system</keyword>
<dbReference type="EMBL" id="LT629710">
    <property type="protein sequence ID" value="SDO60974.1"/>
    <property type="molecule type" value="Genomic_DNA"/>
</dbReference>
<evidence type="ECO:0000313" key="26">
    <source>
        <dbReference type="EMBL" id="SDO60974.1"/>
    </source>
</evidence>
<comment type="cofactor">
    <cofactor evidence="2">
        <name>Mn(2+)</name>
        <dbReference type="ChEBI" id="CHEBI:29035"/>
    </cofactor>
</comment>
<dbReference type="GO" id="GO:0000155">
    <property type="term" value="F:phosphorelay sensor kinase activity"/>
    <property type="evidence" value="ECO:0007669"/>
    <property type="project" value="InterPro"/>
</dbReference>
<dbReference type="Pfam" id="PF02518">
    <property type="entry name" value="HATPase_c"/>
    <property type="match status" value="1"/>
</dbReference>
<keyword evidence="27" id="KW-1185">Reference proteome</keyword>
<evidence type="ECO:0000256" key="9">
    <source>
        <dbReference type="ARBA" id="ARBA00022692"/>
    </source>
</evidence>
<dbReference type="GO" id="GO:0004721">
    <property type="term" value="F:phosphoprotein phosphatase activity"/>
    <property type="evidence" value="ECO:0007669"/>
    <property type="project" value="UniProtKB-KW"/>
</dbReference>
<evidence type="ECO:0000256" key="3">
    <source>
        <dbReference type="ARBA" id="ARBA00001946"/>
    </source>
</evidence>
<dbReference type="SUPFAM" id="SSF47384">
    <property type="entry name" value="Homodimeric domain of signal transducing histidine kinase"/>
    <property type="match status" value="1"/>
</dbReference>
<evidence type="ECO:0000259" key="25">
    <source>
        <dbReference type="PROSITE" id="PS50885"/>
    </source>
</evidence>
<dbReference type="Proteomes" id="UP000198741">
    <property type="component" value="Chromosome I"/>
</dbReference>
<dbReference type="InterPro" id="IPR003660">
    <property type="entry name" value="HAMP_dom"/>
</dbReference>
<evidence type="ECO:0000256" key="22">
    <source>
        <dbReference type="ARBA" id="ARBA00041776"/>
    </source>
</evidence>
<keyword evidence="9 23" id="KW-0812">Transmembrane</keyword>
<keyword evidence="10" id="KW-0547">Nucleotide-binding</keyword>
<name>A0A1H0KY68_9ACTN</name>
<dbReference type="SMART" id="SM00387">
    <property type="entry name" value="HATPase_c"/>
    <property type="match status" value="1"/>
</dbReference>
<dbReference type="InterPro" id="IPR036097">
    <property type="entry name" value="HisK_dim/P_sf"/>
</dbReference>
<keyword evidence="20" id="KW-0464">Manganese</keyword>
<feature type="domain" description="HAMP" evidence="25">
    <location>
        <begin position="170"/>
        <end position="222"/>
    </location>
</feature>
<keyword evidence="15" id="KW-0904">Protein phosphatase</keyword>
<evidence type="ECO:0000256" key="10">
    <source>
        <dbReference type="ARBA" id="ARBA00022741"/>
    </source>
</evidence>
<keyword evidence="12" id="KW-0378">Hydrolase</keyword>
<dbReference type="GO" id="GO:0005524">
    <property type="term" value="F:ATP binding"/>
    <property type="evidence" value="ECO:0007669"/>
    <property type="project" value="UniProtKB-KW"/>
</dbReference>
<dbReference type="SMART" id="SM00388">
    <property type="entry name" value="HisKA"/>
    <property type="match status" value="1"/>
</dbReference>
<dbReference type="CDD" id="cd06225">
    <property type="entry name" value="HAMP"/>
    <property type="match status" value="1"/>
</dbReference>
<dbReference type="PRINTS" id="PR00344">
    <property type="entry name" value="BCTRLSENSOR"/>
</dbReference>
<evidence type="ECO:0000256" key="1">
    <source>
        <dbReference type="ARBA" id="ARBA00000085"/>
    </source>
</evidence>
<dbReference type="PANTHER" id="PTHR44936:SF9">
    <property type="entry name" value="SENSOR PROTEIN CREC"/>
    <property type="match status" value="1"/>
</dbReference>
<dbReference type="Gene3D" id="3.30.565.10">
    <property type="entry name" value="Histidine kinase-like ATPase, C-terminal domain"/>
    <property type="match status" value="1"/>
</dbReference>
<dbReference type="InterPro" id="IPR004358">
    <property type="entry name" value="Sig_transdc_His_kin-like_C"/>
</dbReference>
<evidence type="ECO:0000256" key="7">
    <source>
        <dbReference type="ARBA" id="ARBA00022553"/>
    </source>
</evidence>
<keyword evidence="16 23" id="KW-1133">Transmembrane helix</keyword>
<evidence type="ECO:0000313" key="27">
    <source>
        <dbReference type="Proteomes" id="UP000198741"/>
    </source>
</evidence>
<proteinExistence type="predicted"/>
<keyword evidence="6" id="KW-1003">Cell membrane</keyword>
<evidence type="ECO:0000256" key="8">
    <source>
        <dbReference type="ARBA" id="ARBA00022679"/>
    </source>
</evidence>
<dbReference type="OrthoDB" id="3206505at2"/>
<dbReference type="InterPro" id="IPR050980">
    <property type="entry name" value="2C_sensor_his_kinase"/>
</dbReference>
<dbReference type="PANTHER" id="PTHR44936">
    <property type="entry name" value="SENSOR PROTEIN CREC"/>
    <property type="match status" value="1"/>
</dbReference>
<keyword evidence="19" id="KW-0843">Virulence</keyword>
<evidence type="ECO:0000256" key="6">
    <source>
        <dbReference type="ARBA" id="ARBA00022475"/>
    </source>
</evidence>
<dbReference type="AlphaFoldDB" id="A0A1H0KY68"/>
<keyword evidence="18" id="KW-0346">Stress response</keyword>
<keyword evidence="11 26" id="KW-0418">Kinase</keyword>
<evidence type="ECO:0000256" key="23">
    <source>
        <dbReference type="SAM" id="Phobius"/>
    </source>
</evidence>
<evidence type="ECO:0000256" key="5">
    <source>
        <dbReference type="ARBA" id="ARBA00012438"/>
    </source>
</evidence>
<evidence type="ECO:0000256" key="12">
    <source>
        <dbReference type="ARBA" id="ARBA00022801"/>
    </source>
</evidence>
<keyword evidence="13" id="KW-0067">ATP-binding</keyword>
<dbReference type="EC" id="2.7.13.3" evidence="5"/>
<sequence>MRWRITLLVAATTSLVLLAFLIPAGYLVARVAHNNAVSRGQLQVQALIPVLALSSTSGTTVAVRNVADAGYLVWVTAVGAPTIGADPAGRALDGSGLTRADVTEVDAVGGAPGGVLIAQPVIGPGGSSVIRLLVTDDQLSAGVTRIWLLLGGIGLLLFLLSLLLADRFARSMSCPITALAGTAARLGSGDLAARVTPAGPPEVARVGTALNRLGGRIDELLVAEREAVADLSHRLRTPITALRLDAEAVTDPSQRQRLSEDLRSLDQAVDDIIRSARRASASQPGRCDAAGVVRDRMVFWKVLASHQNRPLVVAVDQGELPVDLAATELAAALDALVGNVFAHTPDGTAFEVGCRPSADAVEVSVLDSGPGFDQANADRGESGGGSTGLGLDIARQAAAATGGRLIVGRRPDGRTEIRMRLGRAIASS</sequence>
<evidence type="ECO:0000256" key="13">
    <source>
        <dbReference type="ARBA" id="ARBA00022840"/>
    </source>
</evidence>
<comment type="subcellular location">
    <subcellularLocation>
        <location evidence="4">Cell membrane</location>
        <topology evidence="4">Multi-pass membrane protein</topology>
    </subcellularLocation>
</comment>
<accession>A0A1H0KY68</accession>
<dbReference type="CDD" id="cd00082">
    <property type="entry name" value="HisKA"/>
    <property type="match status" value="1"/>
</dbReference>
<reference evidence="26 27" key="1">
    <citation type="submission" date="2016-10" db="EMBL/GenBank/DDBJ databases">
        <authorList>
            <person name="de Groot N.N."/>
        </authorList>
    </citation>
    <scope>NUCLEOTIDE SEQUENCE [LARGE SCALE GENOMIC DNA]</scope>
    <source>
        <strain evidence="27">P4-7,KCTC 19426,CECT 7604</strain>
    </source>
</reference>
<dbReference type="STRING" id="1090615.SAMN04515671_1478"/>